<feature type="domain" description="UDP-glucose/GDP-mannose dehydrogenase N-terminal" evidence="8">
    <location>
        <begin position="67"/>
        <end position="167"/>
    </location>
</feature>
<dbReference type="SUPFAM" id="SSF51735">
    <property type="entry name" value="NAD(P)-binding Rossmann-fold domains"/>
    <property type="match status" value="1"/>
</dbReference>
<evidence type="ECO:0000256" key="2">
    <source>
        <dbReference type="ARBA" id="ARBA00012935"/>
    </source>
</evidence>
<dbReference type="PANTHER" id="PTHR43491">
    <property type="entry name" value="UDP-N-ACETYL-D-MANNOSAMINE DEHYDROGENASE"/>
    <property type="match status" value="1"/>
</dbReference>
<dbReference type="AlphaFoldDB" id="A0A484I7T5"/>
<dbReference type="PIRSF" id="PIRSF000124">
    <property type="entry name" value="UDPglc_GDPman_dh"/>
    <property type="match status" value="1"/>
</dbReference>
<dbReference type="InterPro" id="IPR008927">
    <property type="entry name" value="6-PGluconate_DH-like_C_sf"/>
</dbReference>
<evidence type="ECO:0000313" key="9">
    <source>
        <dbReference type="EMBL" id="VFJ12342.1"/>
    </source>
</evidence>
<dbReference type="GO" id="GO:0000271">
    <property type="term" value="P:polysaccharide biosynthetic process"/>
    <property type="evidence" value="ECO:0007669"/>
    <property type="project" value="InterPro"/>
</dbReference>
<evidence type="ECO:0000256" key="3">
    <source>
        <dbReference type="ARBA" id="ARBA00016796"/>
    </source>
</evidence>
<dbReference type="InterPro" id="IPR036291">
    <property type="entry name" value="NAD(P)-bd_dom_sf"/>
</dbReference>
<sequence>MNGLSLYLSNEINLKNLTFKPRRVVIIGLGQLGLPVAKYVKEHGFDTYGYDINQKAMQSAESKYGIKPATNFGDFDVLIICVSTHRPDDMFSPQVEGLMSVVEKISREAKTGALISIESTIPKGTSKRVFEKLDHRLHVVHAPHRWYALEEDIHGVNQLRIIGGVSRCCLQHGLNFYDGRLLDKEDKAVTMMPNASSSPSSSPSSSTMVDNSLSVATTLEAKSKTKTSSSITTKLNKKRSLGIPMHPVSSVEVAELTKIIENAHRYLQIAFAEELYLYCKSNGISFPELRESLNTKWNVEILEPRDGIGGHCLPKDTKMFINSSNTIKSKILQAAMEIDEDYRGYFNSADEPKVPRSRKDYEVIKALR</sequence>
<dbReference type="Gene3D" id="3.40.50.720">
    <property type="entry name" value="NAD(P)-binding Rossmann-like Domain"/>
    <property type="match status" value="3"/>
</dbReference>
<name>A0A484I7T5_9ARCH</name>
<dbReference type="GO" id="GO:0089714">
    <property type="term" value="F:UDP-N-acetyl-D-mannosamine dehydrogenase activity"/>
    <property type="evidence" value="ECO:0007669"/>
    <property type="project" value="UniProtKB-EC"/>
</dbReference>
<gene>
    <name evidence="9" type="primary">wbpA</name>
    <name evidence="9" type="ORF">NFRAN_0021</name>
</gene>
<dbReference type="Pfam" id="PF03721">
    <property type="entry name" value="UDPG_MGDP_dh_N"/>
    <property type="match status" value="1"/>
</dbReference>
<dbReference type="GO" id="GO:0016628">
    <property type="term" value="F:oxidoreductase activity, acting on the CH-CH group of donors, NAD or NADP as acceptor"/>
    <property type="evidence" value="ECO:0007669"/>
    <property type="project" value="InterPro"/>
</dbReference>
<protein>
    <recommendedName>
        <fullName evidence="3">UDP-N-acetyl-D-mannosamine dehydrogenase</fullName>
        <ecNumber evidence="2">1.1.1.336</ecNumber>
    </recommendedName>
    <alternativeName>
        <fullName evidence="4">UDP-ManNAc 6-dehydrogenase</fullName>
    </alternativeName>
</protein>
<dbReference type="SUPFAM" id="SSF48179">
    <property type="entry name" value="6-phosphogluconate dehydrogenase C-terminal domain-like"/>
    <property type="match status" value="1"/>
</dbReference>
<evidence type="ECO:0000256" key="1">
    <source>
        <dbReference type="ARBA" id="ARBA00006601"/>
    </source>
</evidence>
<dbReference type="KEGG" id="nfn:NFRAN_0021"/>
<feature type="domain" description="UDP-glucose/GDP-mannose dehydrogenase dimerisation" evidence="7">
    <location>
        <begin position="253"/>
        <end position="340"/>
    </location>
</feature>
<organism evidence="9 10">
    <name type="scientific">Candidatus Nitrosocosmicus franklandianus</name>
    <dbReference type="NCBI Taxonomy" id="1798806"/>
    <lineage>
        <taxon>Archaea</taxon>
        <taxon>Nitrososphaerota</taxon>
        <taxon>Nitrososphaeria</taxon>
        <taxon>Nitrososphaerales</taxon>
        <taxon>Nitrososphaeraceae</taxon>
        <taxon>Candidatus Nitrosocosmicus</taxon>
    </lineage>
</organism>
<dbReference type="PANTHER" id="PTHR43491:SF2">
    <property type="entry name" value="UDP-N-ACETYL-D-MANNOSAMINE DEHYDROGENASE"/>
    <property type="match status" value="1"/>
</dbReference>
<evidence type="ECO:0000259" key="7">
    <source>
        <dbReference type="Pfam" id="PF00984"/>
    </source>
</evidence>
<evidence type="ECO:0000256" key="6">
    <source>
        <dbReference type="PIRNR" id="PIRNR000124"/>
    </source>
</evidence>
<keyword evidence="10" id="KW-1185">Reference proteome</keyword>
<dbReference type="Pfam" id="PF00984">
    <property type="entry name" value="UDPG_MGDP_dh"/>
    <property type="match status" value="1"/>
</dbReference>
<keyword evidence="9" id="KW-0560">Oxidoreductase</keyword>
<dbReference type="EMBL" id="LR216287">
    <property type="protein sequence ID" value="VFJ12342.1"/>
    <property type="molecule type" value="Genomic_DNA"/>
</dbReference>
<dbReference type="Proteomes" id="UP000294299">
    <property type="component" value="Chromosome NFRAN"/>
</dbReference>
<dbReference type="EC" id="1.1.1.336" evidence="2"/>
<evidence type="ECO:0000256" key="4">
    <source>
        <dbReference type="ARBA" id="ARBA00030172"/>
    </source>
</evidence>
<dbReference type="InterPro" id="IPR001732">
    <property type="entry name" value="UDP-Glc/GDP-Man_DH_N"/>
</dbReference>
<evidence type="ECO:0000313" key="10">
    <source>
        <dbReference type="Proteomes" id="UP000294299"/>
    </source>
</evidence>
<accession>A0A484I7T5</accession>
<proteinExistence type="inferred from homology"/>
<evidence type="ECO:0000256" key="5">
    <source>
        <dbReference type="ARBA" id="ARBA00049130"/>
    </source>
</evidence>
<dbReference type="GO" id="GO:0051287">
    <property type="term" value="F:NAD binding"/>
    <property type="evidence" value="ECO:0007669"/>
    <property type="project" value="InterPro"/>
</dbReference>
<dbReference type="InterPro" id="IPR017476">
    <property type="entry name" value="UDP-Glc/GDP-Man"/>
</dbReference>
<dbReference type="PIRSF" id="PIRSF500136">
    <property type="entry name" value="UDP_ManNAc_DH"/>
    <property type="match status" value="1"/>
</dbReference>
<dbReference type="InterPro" id="IPR014026">
    <property type="entry name" value="UDP-Glc/GDP-Man_DH_dimer"/>
</dbReference>
<dbReference type="InterPro" id="IPR028359">
    <property type="entry name" value="UDP_ManNAc/GlcNAc_DH"/>
</dbReference>
<comment type="similarity">
    <text evidence="1 6">Belongs to the UDP-glucose/GDP-mannose dehydrogenase family.</text>
</comment>
<evidence type="ECO:0000259" key="8">
    <source>
        <dbReference type="Pfam" id="PF03721"/>
    </source>
</evidence>
<reference evidence="9 10" key="1">
    <citation type="submission" date="2019-02" db="EMBL/GenBank/DDBJ databases">
        <authorList>
            <person name="Lehtovirta-Morley E L."/>
        </authorList>
    </citation>
    <scope>NUCLEOTIDE SEQUENCE [LARGE SCALE GENOMIC DNA]</scope>
    <source>
        <strain evidence="9">NFRAN1</strain>
    </source>
</reference>
<comment type="catalytic activity">
    <reaction evidence="5">
        <text>UDP-N-acetyl-alpha-D-mannosamine + 2 NAD(+) + H2O = UDP-N-acetyl-alpha-D-mannosaminouronate + 2 NADH + 3 H(+)</text>
        <dbReference type="Rhea" id="RHEA:25780"/>
        <dbReference type="ChEBI" id="CHEBI:15377"/>
        <dbReference type="ChEBI" id="CHEBI:15378"/>
        <dbReference type="ChEBI" id="CHEBI:57540"/>
        <dbReference type="ChEBI" id="CHEBI:57945"/>
        <dbReference type="ChEBI" id="CHEBI:68623"/>
        <dbReference type="ChEBI" id="CHEBI:70731"/>
        <dbReference type="EC" id="1.1.1.336"/>
    </reaction>
</comment>